<proteinExistence type="predicted"/>
<evidence type="ECO:0000259" key="1">
    <source>
        <dbReference type="PROSITE" id="PS50943"/>
    </source>
</evidence>
<sequence length="80" mass="9400">MRVFSYKRLFKKLIDLEMTNNELMKKAKVSKSTFYKMKNGQNVTTDVLLRICNALDCDIDKIVECIKIQSEFDTENNDDI</sequence>
<comment type="caution">
    <text evidence="2">The sequence shown here is derived from an EMBL/GenBank/DDBJ whole genome shotgun (WGS) entry which is preliminary data.</text>
</comment>
<name>A0AB74F0L0_9FIRM</name>
<dbReference type="Pfam" id="PF13443">
    <property type="entry name" value="HTH_26"/>
    <property type="match status" value="1"/>
</dbReference>
<organism evidence="2 3">
    <name type="scientific">Eubacterium callanderi</name>
    <dbReference type="NCBI Taxonomy" id="53442"/>
    <lineage>
        <taxon>Bacteria</taxon>
        <taxon>Bacillati</taxon>
        <taxon>Bacillota</taxon>
        <taxon>Clostridia</taxon>
        <taxon>Eubacteriales</taxon>
        <taxon>Eubacteriaceae</taxon>
        <taxon>Eubacterium</taxon>
    </lineage>
</organism>
<accession>A0AB74F0L0</accession>
<dbReference type="EMBL" id="FRBP01000007">
    <property type="protein sequence ID" value="SHL78136.1"/>
    <property type="molecule type" value="Genomic_DNA"/>
</dbReference>
<dbReference type="Proteomes" id="UP000184012">
    <property type="component" value="Unassembled WGS sequence"/>
</dbReference>
<dbReference type="RefSeq" id="WP_073382977.1">
    <property type="nucleotide sequence ID" value="NZ_CP176625.1"/>
</dbReference>
<dbReference type="InterPro" id="IPR010982">
    <property type="entry name" value="Lambda_DNA-bd_dom_sf"/>
</dbReference>
<dbReference type="GO" id="GO:0003677">
    <property type="term" value="F:DNA binding"/>
    <property type="evidence" value="ECO:0007669"/>
    <property type="project" value="UniProtKB-KW"/>
</dbReference>
<evidence type="ECO:0000313" key="3">
    <source>
        <dbReference type="Proteomes" id="UP000184012"/>
    </source>
</evidence>
<dbReference type="AlphaFoldDB" id="A0AB74F0L0"/>
<keyword evidence="2" id="KW-0238">DNA-binding</keyword>
<gene>
    <name evidence="2" type="ORF">SAMN04515649_107284</name>
</gene>
<evidence type="ECO:0000313" key="2">
    <source>
        <dbReference type="EMBL" id="SHL78136.1"/>
    </source>
</evidence>
<dbReference type="Gene3D" id="1.10.260.40">
    <property type="entry name" value="lambda repressor-like DNA-binding domains"/>
    <property type="match status" value="1"/>
</dbReference>
<feature type="domain" description="HTH cro/C1-type" evidence="1">
    <location>
        <begin position="25"/>
        <end position="62"/>
    </location>
</feature>
<reference evidence="2 3" key="1">
    <citation type="submission" date="2016-11" db="EMBL/GenBank/DDBJ databases">
        <authorList>
            <person name="Varghese N."/>
            <person name="Submissions S."/>
        </authorList>
    </citation>
    <scope>NUCLEOTIDE SEQUENCE [LARGE SCALE GENOMIC DNA]</scope>
    <source>
        <strain evidence="2 3">FD</strain>
    </source>
</reference>
<protein>
    <submittedName>
        <fullName evidence="2">DNA-binding transcriptional regulator, XRE family</fullName>
    </submittedName>
</protein>
<dbReference type="PROSITE" id="PS50943">
    <property type="entry name" value="HTH_CROC1"/>
    <property type="match status" value="1"/>
</dbReference>
<dbReference type="InterPro" id="IPR001387">
    <property type="entry name" value="Cro/C1-type_HTH"/>
</dbReference>
<dbReference type="SUPFAM" id="SSF47413">
    <property type="entry name" value="lambda repressor-like DNA-binding domains"/>
    <property type="match status" value="1"/>
</dbReference>